<gene>
    <name evidence="1" type="ORF">CRG98_047183</name>
</gene>
<evidence type="ECO:0000313" key="1">
    <source>
        <dbReference type="EMBL" id="PKI32420.1"/>
    </source>
</evidence>
<keyword evidence="2" id="KW-1185">Reference proteome</keyword>
<sequence>MGGFTTSFKGLKSLARGLEDLVVDPDYLDSDVGEAYEPTTSLTSRREALPVVRVAN</sequence>
<evidence type="ECO:0000313" key="2">
    <source>
        <dbReference type="Proteomes" id="UP000233551"/>
    </source>
</evidence>
<dbReference type="Proteomes" id="UP000233551">
    <property type="component" value="Unassembled WGS sequence"/>
</dbReference>
<name>A0A2I0HLR3_PUNGR</name>
<dbReference type="EMBL" id="PGOL01007665">
    <property type="protein sequence ID" value="PKI32420.1"/>
    <property type="molecule type" value="Genomic_DNA"/>
</dbReference>
<accession>A0A2I0HLR3</accession>
<protein>
    <submittedName>
        <fullName evidence="1">Uncharacterized protein</fullName>
    </submittedName>
</protein>
<dbReference type="AlphaFoldDB" id="A0A2I0HLR3"/>
<proteinExistence type="predicted"/>
<comment type="caution">
    <text evidence="1">The sequence shown here is derived from an EMBL/GenBank/DDBJ whole genome shotgun (WGS) entry which is preliminary data.</text>
</comment>
<reference evidence="1 2" key="1">
    <citation type="submission" date="2017-11" db="EMBL/GenBank/DDBJ databases">
        <title>De-novo sequencing of pomegranate (Punica granatum L.) genome.</title>
        <authorList>
            <person name="Akparov Z."/>
            <person name="Amiraslanov A."/>
            <person name="Hajiyeva S."/>
            <person name="Abbasov M."/>
            <person name="Kaur K."/>
            <person name="Hamwieh A."/>
            <person name="Solovyev V."/>
            <person name="Salamov A."/>
            <person name="Braich B."/>
            <person name="Kosarev P."/>
            <person name="Mahmoud A."/>
            <person name="Hajiyev E."/>
            <person name="Babayeva S."/>
            <person name="Izzatullayeva V."/>
            <person name="Mammadov A."/>
            <person name="Mammadov A."/>
            <person name="Sharifova S."/>
            <person name="Ojaghi J."/>
            <person name="Eynullazada K."/>
            <person name="Bayramov B."/>
            <person name="Abdulazimova A."/>
            <person name="Shahmuradov I."/>
        </authorList>
    </citation>
    <scope>NUCLEOTIDE SEQUENCE [LARGE SCALE GENOMIC DNA]</scope>
    <source>
        <strain evidence="2">cv. AG2017</strain>
        <tissue evidence="1">Leaf</tissue>
    </source>
</reference>
<organism evidence="1 2">
    <name type="scientific">Punica granatum</name>
    <name type="common">Pomegranate</name>
    <dbReference type="NCBI Taxonomy" id="22663"/>
    <lineage>
        <taxon>Eukaryota</taxon>
        <taxon>Viridiplantae</taxon>
        <taxon>Streptophyta</taxon>
        <taxon>Embryophyta</taxon>
        <taxon>Tracheophyta</taxon>
        <taxon>Spermatophyta</taxon>
        <taxon>Magnoliopsida</taxon>
        <taxon>eudicotyledons</taxon>
        <taxon>Gunneridae</taxon>
        <taxon>Pentapetalae</taxon>
        <taxon>rosids</taxon>
        <taxon>malvids</taxon>
        <taxon>Myrtales</taxon>
        <taxon>Lythraceae</taxon>
        <taxon>Punica</taxon>
    </lineage>
</organism>